<evidence type="ECO:0000313" key="4">
    <source>
        <dbReference type="Proteomes" id="UP000176923"/>
    </source>
</evidence>
<comment type="caution">
    <text evidence="3">The sequence shown here is derived from an EMBL/GenBank/DDBJ whole genome shotgun (WGS) entry which is preliminary data.</text>
</comment>
<dbReference type="InterPro" id="IPR001173">
    <property type="entry name" value="Glyco_trans_2-like"/>
</dbReference>
<dbReference type="InterPro" id="IPR029044">
    <property type="entry name" value="Nucleotide-diphossugar_trans"/>
</dbReference>
<dbReference type="EMBL" id="MFJL01000044">
    <property type="protein sequence ID" value="OGG12599.1"/>
    <property type="molecule type" value="Genomic_DNA"/>
</dbReference>
<dbReference type="Pfam" id="PF00535">
    <property type="entry name" value="Glycos_transf_2"/>
    <property type="match status" value="1"/>
</dbReference>
<dbReference type="CDD" id="cd02511">
    <property type="entry name" value="Beta4Glucosyltransferase"/>
    <property type="match status" value="1"/>
</dbReference>
<evidence type="ECO:0000313" key="3">
    <source>
        <dbReference type="EMBL" id="OGG12599.1"/>
    </source>
</evidence>
<evidence type="ECO:0000256" key="1">
    <source>
        <dbReference type="SAM" id="Phobius"/>
    </source>
</evidence>
<dbReference type="STRING" id="1798382.A3D77_04650"/>
<gene>
    <name evidence="3" type="ORF">A3D77_04650</name>
</gene>
<keyword evidence="1" id="KW-0472">Membrane</keyword>
<keyword evidence="1" id="KW-0812">Transmembrane</keyword>
<dbReference type="Gene3D" id="3.90.550.10">
    <property type="entry name" value="Spore Coat Polysaccharide Biosynthesis Protein SpsA, Chain A"/>
    <property type="match status" value="1"/>
</dbReference>
<sequence>MITAIVLTKNEEGSIEKCLKSLAWCDEIIIMDDYSTDATLTIAQKYTKNIYKRGVNGDYSSQRNYALRYAKNNWVLFIDADEWVGNNLRKEIQSSLKITKNVNGFYFKRRDYFLGKWLNYGETSYVKLLRLGEKDSGKWKGKVHEVWDIEGITQNFSNPLFHHSHESVEEFLEKINYYSDISSYEKIQNGIKVSKVNIIFYPAGKFVQNYLFRRGFLDGIQGLILALMMSFHSFLVRSKTYI</sequence>
<dbReference type="Proteomes" id="UP000176923">
    <property type="component" value="Unassembled WGS sequence"/>
</dbReference>
<accession>A0A1F5ZJD9</accession>
<dbReference type="SUPFAM" id="SSF53448">
    <property type="entry name" value="Nucleotide-diphospho-sugar transferases"/>
    <property type="match status" value="1"/>
</dbReference>
<organism evidence="3 4">
    <name type="scientific">Candidatus Gottesmanbacteria bacterium RIFCSPHIGHO2_02_FULL_39_11</name>
    <dbReference type="NCBI Taxonomy" id="1798382"/>
    <lineage>
        <taxon>Bacteria</taxon>
        <taxon>Candidatus Gottesmaniibacteriota</taxon>
    </lineage>
</organism>
<feature type="transmembrane region" description="Helical" evidence="1">
    <location>
        <begin position="215"/>
        <end position="235"/>
    </location>
</feature>
<name>A0A1F5ZJD9_9BACT</name>
<proteinExistence type="predicted"/>
<keyword evidence="1" id="KW-1133">Transmembrane helix</keyword>
<dbReference type="PANTHER" id="PTHR43630">
    <property type="entry name" value="POLY-BETA-1,6-N-ACETYL-D-GLUCOSAMINE SYNTHASE"/>
    <property type="match status" value="1"/>
</dbReference>
<evidence type="ECO:0000259" key="2">
    <source>
        <dbReference type="Pfam" id="PF00535"/>
    </source>
</evidence>
<reference evidence="3 4" key="1">
    <citation type="journal article" date="2016" name="Nat. Commun.">
        <title>Thousands of microbial genomes shed light on interconnected biogeochemical processes in an aquifer system.</title>
        <authorList>
            <person name="Anantharaman K."/>
            <person name="Brown C.T."/>
            <person name="Hug L.A."/>
            <person name="Sharon I."/>
            <person name="Castelle C.J."/>
            <person name="Probst A.J."/>
            <person name="Thomas B.C."/>
            <person name="Singh A."/>
            <person name="Wilkins M.J."/>
            <person name="Karaoz U."/>
            <person name="Brodie E.L."/>
            <person name="Williams K.H."/>
            <person name="Hubbard S.S."/>
            <person name="Banfield J.F."/>
        </authorList>
    </citation>
    <scope>NUCLEOTIDE SEQUENCE [LARGE SCALE GENOMIC DNA]</scope>
</reference>
<dbReference type="PANTHER" id="PTHR43630:SF2">
    <property type="entry name" value="GLYCOSYLTRANSFERASE"/>
    <property type="match status" value="1"/>
</dbReference>
<protein>
    <recommendedName>
        <fullName evidence="2">Glycosyltransferase 2-like domain-containing protein</fullName>
    </recommendedName>
</protein>
<feature type="domain" description="Glycosyltransferase 2-like" evidence="2">
    <location>
        <begin position="4"/>
        <end position="94"/>
    </location>
</feature>
<dbReference type="AlphaFoldDB" id="A0A1F5ZJD9"/>